<gene>
    <name evidence="2" type="ORF">ebA22</name>
</gene>
<name>Q5P979_AROAE</name>
<dbReference type="Proteomes" id="UP000006552">
    <property type="component" value="Chromosome"/>
</dbReference>
<sequence length="212" mass="23672">MGRRIRARRAGAARLRRRLGAHPARSPVRHRPRGTHAPGDAARNRRTAHRARPAPRPRQPRRLPARLQAPAPHADRAARQHRRDGDQAARARRQPRSTPHRAGRPMSTYDELECLKTNPFEGDFGSPGDRTLKDKIVTARKGGTCGMCRQEIQPGERVRLLAAVFDGTLMSYRWCSACCAAMAASWTDNGDAWTARARLGRESSNDQGKRTP</sequence>
<evidence type="ECO:0000256" key="1">
    <source>
        <dbReference type="SAM" id="MobiDB-lite"/>
    </source>
</evidence>
<dbReference type="KEGG" id="eba:ebA22"/>
<feature type="compositionally biased region" description="Basic residues" evidence="1">
    <location>
        <begin position="90"/>
        <end position="103"/>
    </location>
</feature>
<dbReference type="eggNOG" id="ENOG502ZJZ6">
    <property type="taxonomic scope" value="Bacteria"/>
</dbReference>
<feature type="region of interest" description="Disordered" evidence="1">
    <location>
        <begin position="1"/>
        <end position="110"/>
    </location>
</feature>
<dbReference type="EMBL" id="CR555306">
    <property type="protein sequence ID" value="CAI06130.1"/>
    <property type="molecule type" value="Genomic_DNA"/>
</dbReference>
<evidence type="ECO:0000313" key="3">
    <source>
        <dbReference type="Proteomes" id="UP000006552"/>
    </source>
</evidence>
<dbReference type="HOGENOM" id="CLU_1297683_0_0_4"/>
<protein>
    <submittedName>
        <fullName evidence="2">Uncharacterized protein</fullName>
    </submittedName>
</protein>
<organism evidence="2 3">
    <name type="scientific">Aromatoleum aromaticum (strain DSM 19018 / LMG 30748 / EbN1)</name>
    <name type="common">Azoarcus sp. (strain EbN1)</name>
    <dbReference type="NCBI Taxonomy" id="76114"/>
    <lineage>
        <taxon>Bacteria</taxon>
        <taxon>Pseudomonadati</taxon>
        <taxon>Pseudomonadota</taxon>
        <taxon>Betaproteobacteria</taxon>
        <taxon>Rhodocyclales</taxon>
        <taxon>Rhodocyclaceae</taxon>
        <taxon>Aromatoleum</taxon>
    </lineage>
</organism>
<dbReference type="AlphaFoldDB" id="Q5P979"/>
<evidence type="ECO:0000313" key="2">
    <source>
        <dbReference type="EMBL" id="CAI06130.1"/>
    </source>
</evidence>
<accession>Q5P979</accession>
<feature type="compositionally biased region" description="Basic residues" evidence="1">
    <location>
        <begin position="1"/>
        <end position="20"/>
    </location>
</feature>
<proteinExistence type="predicted"/>
<reference evidence="2 3" key="1">
    <citation type="journal article" date="2005" name="Arch. Microbiol.">
        <title>The genome sequence of an anaerobic aromatic-degrading denitrifying bacterium, strain EbN1.</title>
        <authorList>
            <person name="Rabus R."/>
            <person name="Kube M."/>
            <person name="Heider J."/>
            <person name="Beck A."/>
            <person name="Heitmann K."/>
            <person name="Widdel F."/>
            <person name="Reinhardt R."/>
        </authorList>
    </citation>
    <scope>NUCLEOTIDE SEQUENCE [LARGE SCALE GENOMIC DNA]</scope>
    <source>
        <strain evidence="2 3">EbN1</strain>
    </source>
</reference>
<keyword evidence="3" id="KW-1185">Reference proteome</keyword>
<feature type="compositionally biased region" description="Basic and acidic residues" evidence="1">
    <location>
        <begin position="73"/>
        <end position="89"/>
    </location>
</feature>
<feature type="compositionally biased region" description="Basic residues" evidence="1">
    <location>
        <begin position="44"/>
        <end position="64"/>
    </location>
</feature>